<keyword evidence="4" id="KW-1185">Reference proteome</keyword>
<evidence type="ECO:0000256" key="2">
    <source>
        <dbReference type="SAM" id="SignalP"/>
    </source>
</evidence>
<reference evidence="3 4" key="1">
    <citation type="submission" date="2019-06" db="EMBL/GenBank/DDBJ databases">
        <title>Sequencing the genomes of 1000 actinobacteria strains.</title>
        <authorList>
            <person name="Klenk H.-P."/>
        </authorList>
    </citation>
    <scope>NUCLEOTIDE SEQUENCE [LARGE SCALE GENOMIC DNA]</scope>
    <source>
        <strain evidence="3 4">DSM 44826</strain>
    </source>
</reference>
<evidence type="ECO:0000256" key="1">
    <source>
        <dbReference type="SAM" id="MobiDB-lite"/>
    </source>
</evidence>
<dbReference type="Proteomes" id="UP000317940">
    <property type="component" value="Unassembled WGS sequence"/>
</dbReference>
<feature type="signal peptide" evidence="2">
    <location>
        <begin position="1"/>
        <end position="26"/>
    </location>
</feature>
<evidence type="ECO:0008006" key="5">
    <source>
        <dbReference type="Google" id="ProtNLM"/>
    </source>
</evidence>
<proteinExistence type="predicted"/>
<accession>A0A561TWJ8</accession>
<gene>
    <name evidence="3" type="ORF">FHX73_12596</name>
</gene>
<organism evidence="3 4">
    <name type="scientific">Kitasatospora viridis</name>
    <dbReference type="NCBI Taxonomy" id="281105"/>
    <lineage>
        <taxon>Bacteria</taxon>
        <taxon>Bacillati</taxon>
        <taxon>Actinomycetota</taxon>
        <taxon>Actinomycetes</taxon>
        <taxon>Kitasatosporales</taxon>
        <taxon>Streptomycetaceae</taxon>
        <taxon>Kitasatospora</taxon>
    </lineage>
</organism>
<comment type="caution">
    <text evidence="3">The sequence shown here is derived from an EMBL/GenBank/DDBJ whole genome shotgun (WGS) entry which is preliminary data.</text>
</comment>
<evidence type="ECO:0000313" key="4">
    <source>
        <dbReference type="Proteomes" id="UP000317940"/>
    </source>
</evidence>
<evidence type="ECO:0000313" key="3">
    <source>
        <dbReference type="EMBL" id="TWF91481.1"/>
    </source>
</evidence>
<keyword evidence="2" id="KW-0732">Signal</keyword>
<protein>
    <recommendedName>
        <fullName evidence="5">Small secreted domain DUF320</fullName>
    </recommendedName>
</protein>
<feature type="chain" id="PRO_5038425231" description="Small secreted domain DUF320" evidence="2">
    <location>
        <begin position="27"/>
        <end position="86"/>
    </location>
</feature>
<name>A0A561TWJ8_9ACTN</name>
<feature type="region of interest" description="Disordered" evidence="1">
    <location>
        <begin position="42"/>
        <end position="86"/>
    </location>
</feature>
<dbReference type="AlphaFoldDB" id="A0A561TWJ8"/>
<sequence length="86" mass="7923">MPGGMTGGFTKAVAVLALAAGVTAPAVGVSIGADGTARPLAGGVHSTNSAPAPANIGGVINRSTVSPDPGDFTGGGAVQPGGVQLT</sequence>
<dbReference type="EMBL" id="VIWT01000002">
    <property type="protein sequence ID" value="TWF91481.1"/>
    <property type="molecule type" value="Genomic_DNA"/>
</dbReference>